<protein>
    <recommendedName>
        <fullName evidence="5">Cytochrome c family protein</fullName>
    </recommendedName>
</protein>
<evidence type="ECO:0000313" key="3">
    <source>
        <dbReference type="EMBL" id="ADU67312.1"/>
    </source>
</evidence>
<proteinExistence type="predicted"/>
<dbReference type="PANTHER" id="PTHR35038:SF8">
    <property type="entry name" value="C-TYPE POLYHEME CYTOCHROME OMCC"/>
    <property type="match status" value="1"/>
</dbReference>
<sequence length="416" mass="47508">MYFLVALIVLLMPAPLPAATDKNCLDCHQNHVTGAHAEVSCSACHGTFDEHHQAGVPSLIQHRCQACHEGTVGIFQGPMATRHKEKAFVERSWGKADPDFFQINCKGCHVQSCFDCHGFERQTHRLTRPATLSCHSCHRGYYVGADYYGYAPREDALRYQRGADIQGEKYLKMRPDVHQRAGMSCGDCHSMPSLAAGKSSAKYCRDCHTPDPKIIEHGIPAHMERLECYACHSGWGAQEYGTFFVRFTQSPFQEYFHVRTGNTAENYIRSAYLKRQDLPPLGINQRGLVSPIRPQFLAYFSDIKAEEVVGEENRLLAAEWKAFFPHTVQRGTPMCDACHNSPRRFLLESPEDRIYLPAADGLGLDSFWQQENQVMVNGSFYERQRFDRMSRRDSNYTKAYVEKWKQFLENVDDFSH</sequence>
<reference evidence="3 4" key="1">
    <citation type="submission" date="2010-12" db="EMBL/GenBank/DDBJ databases">
        <title>Complete sequence of Desulfurispirillum indicum S5.</title>
        <authorList>
            <consortium name="US DOE Joint Genome Institute"/>
            <person name="Lucas S."/>
            <person name="Copeland A."/>
            <person name="Lapidus A."/>
            <person name="Cheng J.-F."/>
            <person name="Goodwin L."/>
            <person name="Pitluck S."/>
            <person name="Chertkov O."/>
            <person name="Held B."/>
            <person name="Detter J.C."/>
            <person name="Han C."/>
            <person name="Tapia R."/>
            <person name="Land M."/>
            <person name="Hauser L."/>
            <person name="Kyrpides N."/>
            <person name="Ivanova N."/>
            <person name="Mikhailova N."/>
            <person name="Haggblom M."/>
            <person name="Rauschenbach I."/>
            <person name="Bini E."/>
            <person name="Woyke T."/>
        </authorList>
    </citation>
    <scope>NUCLEOTIDE SEQUENCE [LARGE SCALE GENOMIC DNA]</scope>
    <source>
        <strain evidence="4">ATCC BAA-1389 / DSM 22839 / S5</strain>
    </source>
</reference>
<dbReference type="NCBIfam" id="NF040967">
    <property type="entry name" value="cytc_ExtN"/>
    <property type="match status" value="1"/>
</dbReference>
<dbReference type="KEGG" id="din:Selin_2601"/>
<dbReference type="EMBL" id="CP002432">
    <property type="protein sequence ID" value="ADU67312.1"/>
    <property type="molecule type" value="Genomic_DNA"/>
</dbReference>
<evidence type="ECO:0000256" key="2">
    <source>
        <dbReference type="SAM" id="SignalP"/>
    </source>
</evidence>
<keyword evidence="4" id="KW-1185">Reference proteome</keyword>
<evidence type="ECO:0008006" key="5">
    <source>
        <dbReference type="Google" id="ProtNLM"/>
    </source>
</evidence>
<organism evidence="3 4">
    <name type="scientific">Desulfurispirillum indicum (strain ATCC BAA-1389 / DSM 22839 / S5)</name>
    <dbReference type="NCBI Taxonomy" id="653733"/>
    <lineage>
        <taxon>Bacteria</taxon>
        <taxon>Pseudomonadati</taxon>
        <taxon>Chrysiogenota</taxon>
        <taxon>Chrysiogenia</taxon>
        <taxon>Chrysiogenales</taxon>
        <taxon>Chrysiogenaceae</taxon>
        <taxon>Desulfurispirillum</taxon>
    </lineage>
</organism>
<dbReference type="STRING" id="653733.Selin_2601"/>
<dbReference type="InParanoid" id="E6W6H7"/>
<feature type="signal peptide" evidence="2">
    <location>
        <begin position="1"/>
        <end position="18"/>
    </location>
</feature>
<dbReference type="HOGENOM" id="CLU_054357_0_0_0"/>
<feature type="chain" id="PRO_5003213983" description="Cytochrome c family protein" evidence="2">
    <location>
        <begin position="19"/>
        <end position="416"/>
    </location>
</feature>
<evidence type="ECO:0000256" key="1">
    <source>
        <dbReference type="ARBA" id="ARBA00022729"/>
    </source>
</evidence>
<keyword evidence="1 2" id="KW-0732">Signal</keyword>
<dbReference type="Proteomes" id="UP000002572">
    <property type="component" value="Chromosome"/>
</dbReference>
<dbReference type="SUPFAM" id="SSF48695">
    <property type="entry name" value="Multiheme cytochromes"/>
    <property type="match status" value="1"/>
</dbReference>
<dbReference type="InterPro" id="IPR051829">
    <property type="entry name" value="Multiheme_Cytochr_ET"/>
</dbReference>
<dbReference type="eggNOG" id="COG3303">
    <property type="taxonomic scope" value="Bacteria"/>
</dbReference>
<dbReference type="GO" id="GO:0016491">
    <property type="term" value="F:oxidoreductase activity"/>
    <property type="evidence" value="ECO:0007669"/>
    <property type="project" value="TreeGrafter"/>
</dbReference>
<dbReference type="Gene3D" id="3.90.10.10">
    <property type="entry name" value="Cytochrome C3"/>
    <property type="match status" value="1"/>
</dbReference>
<name>E6W6H7_DESIS</name>
<dbReference type="InterPro" id="IPR036280">
    <property type="entry name" value="Multihaem_cyt_sf"/>
</dbReference>
<gene>
    <name evidence="3" type="ordered locus">Selin_2601</name>
</gene>
<accession>E6W6H7</accession>
<dbReference type="PANTHER" id="PTHR35038">
    <property type="entry name" value="DISSIMILATORY SULFITE REDUCTASE SIRA"/>
    <property type="match status" value="1"/>
</dbReference>
<dbReference type="RefSeq" id="WP_013507181.1">
    <property type="nucleotide sequence ID" value="NC_014836.1"/>
</dbReference>
<evidence type="ECO:0000313" key="4">
    <source>
        <dbReference type="Proteomes" id="UP000002572"/>
    </source>
</evidence>
<dbReference type="NCBIfam" id="NF040968">
    <property type="entry name" value="FeS_ExtO"/>
    <property type="match status" value="1"/>
</dbReference>
<dbReference type="AlphaFoldDB" id="E6W6H7"/>